<proteinExistence type="predicted"/>
<comment type="caution">
    <text evidence="1">The sequence shown here is derived from an EMBL/GenBank/DDBJ whole genome shotgun (WGS) entry which is preliminary data.</text>
</comment>
<dbReference type="EMBL" id="BAABID010000011">
    <property type="protein sequence ID" value="GAA4731402.1"/>
    <property type="molecule type" value="Genomic_DNA"/>
</dbReference>
<organism evidence="1 2">
    <name type="scientific">Isoptericola chiayiensis</name>
    <dbReference type="NCBI Taxonomy" id="579446"/>
    <lineage>
        <taxon>Bacteria</taxon>
        <taxon>Bacillati</taxon>
        <taxon>Actinomycetota</taxon>
        <taxon>Actinomycetes</taxon>
        <taxon>Micrococcales</taxon>
        <taxon>Promicromonosporaceae</taxon>
        <taxon>Isoptericola</taxon>
    </lineage>
</organism>
<protein>
    <recommendedName>
        <fullName evidence="3">Lipoprotein</fullName>
    </recommendedName>
</protein>
<sequence length="244" mass="25493">MAFLACTTALAAGCAGPGAPGTGDGSGEVVYSCRGEPVPAAALDERRSVESLGEEGRAALDGAEVPAVDPADWWVVAEPPERLALIRELDAVDDRGAGDVRTHEMLTVDNLDEHAFDPVEGWMMGSFGTCALRRDVGGEVATVTLDPDRPPDPTSRELNLLVTEMSCSSGEGAAGRVRVVEQRETTTAVRLTVVVDPRGGDHSCPSNPATPYVVELDEPLGERVVLDAAVEPPPELTMPDAAAP</sequence>
<evidence type="ECO:0000313" key="1">
    <source>
        <dbReference type="EMBL" id="GAA4731402.1"/>
    </source>
</evidence>
<evidence type="ECO:0008006" key="3">
    <source>
        <dbReference type="Google" id="ProtNLM"/>
    </source>
</evidence>
<name>A0ABP8YLV0_9MICO</name>
<keyword evidence="2" id="KW-1185">Reference proteome</keyword>
<accession>A0ABP8YLV0</accession>
<gene>
    <name evidence="1" type="ORF">GCM10023216_24310</name>
</gene>
<reference evidence="2" key="1">
    <citation type="journal article" date="2019" name="Int. J. Syst. Evol. Microbiol.">
        <title>The Global Catalogue of Microorganisms (GCM) 10K type strain sequencing project: providing services to taxonomists for standard genome sequencing and annotation.</title>
        <authorList>
            <consortium name="The Broad Institute Genomics Platform"/>
            <consortium name="The Broad Institute Genome Sequencing Center for Infectious Disease"/>
            <person name="Wu L."/>
            <person name="Ma J."/>
        </authorList>
    </citation>
    <scope>NUCLEOTIDE SEQUENCE [LARGE SCALE GENOMIC DNA]</scope>
    <source>
        <strain evidence="2">JCM 18063</strain>
    </source>
</reference>
<dbReference type="Proteomes" id="UP001500956">
    <property type="component" value="Unassembled WGS sequence"/>
</dbReference>
<evidence type="ECO:0000313" key="2">
    <source>
        <dbReference type="Proteomes" id="UP001500956"/>
    </source>
</evidence>